<name>A0A5B2UJR5_9PSED</name>
<dbReference type="PANTHER" id="PTHR30136:SF35">
    <property type="entry name" value="HTH-TYPE TRANSCRIPTIONAL REGULATOR RV1719"/>
    <property type="match status" value="1"/>
</dbReference>
<dbReference type="InterPro" id="IPR014757">
    <property type="entry name" value="Tscrpt_reg_IclR_C"/>
</dbReference>
<keyword evidence="1" id="KW-0805">Transcription regulation</keyword>
<evidence type="ECO:0000313" key="8">
    <source>
        <dbReference type="Proteomes" id="UP000199620"/>
    </source>
</evidence>
<dbReference type="Pfam" id="PF01614">
    <property type="entry name" value="IclR_C"/>
    <property type="match status" value="1"/>
</dbReference>
<dbReference type="PROSITE" id="PS51077">
    <property type="entry name" value="HTH_ICLR"/>
    <property type="match status" value="1"/>
</dbReference>
<dbReference type="AlphaFoldDB" id="A0A5B2UJR5"/>
<dbReference type="InterPro" id="IPR050707">
    <property type="entry name" value="HTH_MetabolicPath_Reg"/>
</dbReference>
<dbReference type="SUPFAM" id="SSF55781">
    <property type="entry name" value="GAF domain-like"/>
    <property type="match status" value="1"/>
</dbReference>
<dbReference type="InterPro" id="IPR029016">
    <property type="entry name" value="GAF-like_dom_sf"/>
</dbReference>
<evidence type="ECO:0000313" key="7">
    <source>
        <dbReference type="EMBL" id="SDV05584.1"/>
    </source>
</evidence>
<dbReference type="Pfam" id="PF09339">
    <property type="entry name" value="HTH_IclR"/>
    <property type="match status" value="1"/>
</dbReference>
<feature type="domain" description="HTH iclR-type" evidence="4">
    <location>
        <begin position="3"/>
        <end position="65"/>
    </location>
</feature>
<dbReference type="Gene3D" id="1.10.10.10">
    <property type="entry name" value="Winged helix-like DNA-binding domain superfamily/Winged helix DNA-binding domain"/>
    <property type="match status" value="1"/>
</dbReference>
<dbReference type="GO" id="GO:0045892">
    <property type="term" value="P:negative regulation of DNA-templated transcription"/>
    <property type="evidence" value="ECO:0007669"/>
    <property type="project" value="TreeGrafter"/>
</dbReference>
<dbReference type="SMART" id="SM00346">
    <property type="entry name" value="HTH_ICLR"/>
    <property type="match status" value="1"/>
</dbReference>
<evidence type="ECO:0000313" key="9">
    <source>
        <dbReference type="Proteomes" id="UP000325296"/>
    </source>
</evidence>
<gene>
    <name evidence="6" type="ORF">F1720_27105</name>
    <name evidence="7" type="ORF">SAMN04490181_3786</name>
</gene>
<evidence type="ECO:0000259" key="5">
    <source>
        <dbReference type="PROSITE" id="PS51078"/>
    </source>
</evidence>
<proteinExistence type="predicted"/>
<reference evidence="7 8" key="1">
    <citation type="submission" date="2016-10" db="EMBL/GenBank/DDBJ databases">
        <authorList>
            <person name="Varghese N."/>
            <person name="Submissions S."/>
        </authorList>
    </citation>
    <scope>NUCLEOTIDE SEQUENCE [LARGE SCALE GENOMIC DNA]</scope>
    <source>
        <strain evidence="7 8">BS2771</strain>
    </source>
</reference>
<dbReference type="GO" id="GO:0003677">
    <property type="term" value="F:DNA binding"/>
    <property type="evidence" value="ECO:0007669"/>
    <property type="project" value="UniProtKB-KW"/>
</dbReference>
<dbReference type="InterPro" id="IPR005471">
    <property type="entry name" value="Tscrpt_reg_IclR_N"/>
</dbReference>
<keyword evidence="8" id="KW-1185">Reference proteome</keyword>
<evidence type="ECO:0000313" key="6">
    <source>
        <dbReference type="EMBL" id="KAA2226299.1"/>
    </source>
</evidence>
<accession>A0A5B2UJR5</accession>
<evidence type="ECO:0000256" key="2">
    <source>
        <dbReference type="ARBA" id="ARBA00023125"/>
    </source>
</evidence>
<protein>
    <submittedName>
        <fullName evidence="7">DNA-binding transcriptional regulator, IclR family</fullName>
    </submittedName>
    <submittedName>
        <fullName evidence="6">IclR family transcriptional regulator</fullName>
    </submittedName>
</protein>
<keyword evidence="3" id="KW-0804">Transcription</keyword>
<dbReference type="PANTHER" id="PTHR30136">
    <property type="entry name" value="HELIX-TURN-HELIX TRANSCRIPTIONAL REGULATOR, ICLR FAMILY"/>
    <property type="match status" value="1"/>
</dbReference>
<dbReference type="EMBL" id="LT629800">
    <property type="protein sequence ID" value="SDV05584.1"/>
    <property type="molecule type" value="Genomic_DNA"/>
</dbReference>
<dbReference type="SUPFAM" id="SSF46785">
    <property type="entry name" value="Winged helix' DNA-binding domain"/>
    <property type="match status" value="1"/>
</dbReference>
<dbReference type="Proteomes" id="UP000325296">
    <property type="component" value="Unassembled WGS sequence"/>
</dbReference>
<dbReference type="EMBL" id="VUOL01000026">
    <property type="protein sequence ID" value="KAA2226299.1"/>
    <property type="molecule type" value="Genomic_DNA"/>
</dbReference>
<feature type="domain" description="IclR-ED" evidence="5">
    <location>
        <begin position="66"/>
        <end position="249"/>
    </location>
</feature>
<keyword evidence="2 7" id="KW-0238">DNA-binding</keyword>
<dbReference type="GO" id="GO:0003700">
    <property type="term" value="F:DNA-binding transcription factor activity"/>
    <property type="evidence" value="ECO:0007669"/>
    <property type="project" value="TreeGrafter"/>
</dbReference>
<evidence type="ECO:0000256" key="3">
    <source>
        <dbReference type="ARBA" id="ARBA00023163"/>
    </source>
</evidence>
<dbReference type="InterPro" id="IPR036388">
    <property type="entry name" value="WH-like_DNA-bd_sf"/>
</dbReference>
<dbReference type="Proteomes" id="UP000199620">
    <property type="component" value="Chromosome I"/>
</dbReference>
<dbReference type="Gene3D" id="3.30.450.40">
    <property type="match status" value="1"/>
</dbReference>
<dbReference type="PROSITE" id="PS51078">
    <property type="entry name" value="ICLR_ED"/>
    <property type="match status" value="1"/>
</dbReference>
<organism evidence="6 9">
    <name type="scientific">Pseudomonas brenneri</name>
    <dbReference type="NCBI Taxonomy" id="129817"/>
    <lineage>
        <taxon>Bacteria</taxon>
        <taxon>Pseudomonadati</taxon>
        <taxon>Pseudomonadota</taxon>
        <taxon>Gammaproteobacteria</taxon>
        <taxon>Pseudomonadales</taxon>
        <taxon>Pseudomonadaceae</taxon>
        <taxon>Pseudomonas</taxon>
    </lineage>
</organism>
<sequence>MPLKTLDISLELLGYFTAHHPSWGVREMSQQTGLSPSAVQRIMSTLAKKGFLRQQPETRRYELGVRFWELGVLYRDRLQLCDAPATWLQEVALGQGETVYLNFLENRTAVCVQVAKSSEHVQLNINPGERTPLHLGSRGKAMLAFLPRDQQMAILEDVFAPESGADRETRKTALQEDLKNVQSSGFSISRSERLSDVVGLSFPILDIRNLVIGSVTIGGPNSRMTDSKLNTCLPVIKQLSNKLQDHFRNFL</sequence>
<dbReference type="InterPro" id="IPR036390">
    <property type="entry name" value="WH_DNA-bd_sf"/>
</dbReference>
<reference evidence="6 9" key="2">
    <citation type="submission" date="2019-09" db="EMBL/GenBank/DDBJ databases">
        <title>Draft genome sequence of Pseudomonas brenneri CCUG 51514(T).</title>
        <authorList>
            <person name="Tunovic T."/>
            <person name="Pineiro-Iglesias B."/>
            <person name="Unosson C."/>
            <person name="Inganas E."/>
            <person name="Ohlen M."/>
            <person name="Cardew S."/>
            <person name="Jensie-Markopoulos S."/>
            <person name="Salva-Serra F."/>
            <person name="Jaen-Luchoro D."/>
            <person name="Svensson-Stadler L."/>
            <person name="Chun J."/>
            <person name="Moore E."/>
        </authorList>
    </citation>
    <scope>NUCLEOTIDE SEQUENCE [LARGE SCALE GENOMIC DNA]</scope>
    <source>
        <strain evidence="6 9">CCUG 51514</strain>
    </source>
</reference>
<evidence type="ECO:0000259" key="4">
    <source>
        <dbReference type="PROSITE" id="PS51077"/>
    </source>
</evidence>
<dbReference type="RefSeq" id="WP_146552290.1">
    <property type="nucleotide sequence ID" value="NZ_BMNU01000018.1"/>
</dbReference>
<evidence type="ECO:0000256" key="1">
    <source>
        <dbReference type="ARBA" id="ARBA00023015"/>
    </source>
</evidence>
<dbReference type="OrthoDB" id="9807558at2"/>